<sequence>MAPPNNPVNSTLGFKSLEKVFDLCDGKFTVRGVPLLSQVPNNVTFSSFSSICEPRDAPPSILQRVIAVSHKGGFFGFSQVSPSDRLTNSLGSFSGRNFLSIFRFKTWWSTQWVGNSGSDLQMETQWVLIEIPEIKSYVVIIPIIEKSFRSALHPGSDGHVMICAESGSTQVKASSFGAIAYVHVSENPYNVMKEAYSVLRVHLDSFRLLEEKTVPKIADKFGWCTWDAFYLTVNPVGVWHGLKDFAEGGVAPRFVIIDDGWQSVNFDGDDPNVDAKNLVLGGEQMTARLHRFEECDKFGSYQKGLLLGPNAPSFNPKTVKELIAKGIEVERLGKLRDEAVSSGVSDLSLTEIESRIVKVKKEIDDLFGGEGKENKELCGGCCCKANECGGIKAFIRDLRTEFKGLDDVYVWHALCGSWGGVRPGATHLNSKITPCKLSPGLDGTMQDLAVVKIVEGSIGLVHPDQANDLYDSMHSYLAQSGVTGVKIDVFHSLEYVCEEYGGRVELAKAYYDGLTNSIVKNFNGSGIIASMQQCNDFFFLGTKQIPMGRVGDDFWFQDPNGDPMGVFWLQGVHMIHCAYNSLWMGQMIQPDWDMFQSDHVCAKFHAGSRAICGGPVYVSDSVGSHDFDLIKMLVFPDGTVPKCIHFALPTRDCLFKNPLFDQKTVLKIWNFNKYGGVIGAFNCQGAGWDPKMKKIKGFSECYRPISCTVHVTEVEWDQKKEAVHMGKAEEYVVYLNQAEELHFMTPKSEPLQFTIQPSTFEIYNFVPVEKLGGSIKFAPIGLTNMFNSGGTIQELECVEKGAKVKVKGDGRFLAYSSESPKKFQLNGSDVAFEWLPDGKLTLNLAWIEENGGVSDLAIFF</sequence>
<evidence type="ECO:0000256" key="2">
    <source>
        <dbReference type="ARBA" id="ARBA00023277"/>
    </source>
</evidence>
<name>A0A445FJS6_GLYSO</name>
<proteinExistence type="inferred from homology"/>
<organism evidence="3 4">
    <name type="scientific">Glycine soja</name>
    <name type="common">Wild soybean</name>
    <dbReference type="NCBI Taxonomy" id="3848"/>
    <lineage>
        <taxon>Eukaryota</taxon>
        <taxon>Viridiplantae</taxon>
        <taxon>Streptophyta</taxon>
        <taxon>Embryophyta</taxon>
        <taxon>Tracheophyta</taxon>
        <taxon>Spermatophyta</taxon>
        <taxon>Magnoliopsida</taxon>
        <taxon>eudicotyledons</taxon>
        <taxon>Gunneridae</taxon>
        <taxon>Pentapetalae</taxon>
        <taxon>rosids</taxon>
        <taxon>fabids</taxon>
        <taxon>Fabales</taxon>
        <taxon>Fabaceae</taxon>
        <taxon>Papilionoideae</taxon>
        <taxon>50 kb inversion clade</taxon>
        <taxon>NPAAA clade</taxon>
        <taxon>indigoferoid/millettioid clade</taxon>
        <taxon>Phaseoleae</taxon>
        <taxon>Glycine</taxon>
        <taxon>Glycine subgen. Soja</taxon>
    </lineage>
</organism>
<dbReference type="InterPro" id="IPR017853">
    <property type="entry name" value="GH"/>
</dbReference>
<dbReference type="AlphaFoldDB" id="A0A445FJS6"/>
<dbReference type="InterPro" id="IPR008811">
    <property type="entry name" value="Glycosyl_hydrolases_36"/>
</dbReference>
<keyword evidence="4" id="KW-1185">Reference proteome</keyword>
<keyword evidence="2" id="KW-0119">Carbohydrate metabolism</keyword>
<evidence type="ECO:0000313" key="4">
    <source>
        <dbReference type="Proteomes" id="UP000289340"/>
    </source>
</evidence>
<dbReference type="SMR" id="A0A445FJS6"/>
<dbReference type="PANTHER" id="PTHR31268:SF8">
    <property type="entry name" value="GALACTINOL--SUCROSE GALACTOSYLTRANSFERASE 4-RELATED"/>
    <property type="match status" value="1"/>
</dbReference>
<evidence type="ECO:0000256" key="1">
    <source>
        <dbReference type="ARBA" id="ARBA00007240"/>
    </source>
</evidence>
<protein>
    <submittedName>
        <fullName evidence="3">Stachyose synthase</fullName>
    </submittedName>
</protein>
<dbReference type="Pfam" id="PF05691">
    <property type="entry name" value="Raffinose_syn"/>
    <property type="match status" value="1"/>
</dbReference>
<dbReference type="Gramene" id="XM_028363021.1">
    <property type="protein sequence ID" value="XP_028218822.1"/>
    <property type="gene ID" value="LOC114400532"/>
</dbReference>
<accession>A0A445FJS6</accession>
<evidence type="ECO:0000313" key="3">
    <source>
        <dbReference type="EMBL" id="RZB49116.1"/>
    </source>
</evidence>
<gene>
    <name evidence="3" type="ORF">D0Y65_052211</name>
</gene>
<dbReference type="EMBL" id="QZWG01000019">
    <property type="protein sequence ID" value="RZB49116.1"/>
    <property type="molecule type" value="Genomic_DNA"/>
</dbReference>
<reference evidence="3 4" key="1">
    <citation type="submission" date="2018-09" db="EMBL/GenBank/DDBJ databases">
        <title>A high-quality reference genome of wild soybean provides a powerful tool to mine soybean genomes.</title>
        <authorList>
            <person name="Xie M."/>
            <person name="Chung C.Y.L."/>
            <person name="Li M.-W."/>
            <person name="Wong F.-L."/>
            <person name="Chan T.-F."/>
            <person name="Lam H.-M."/>
        </authorList>
    </citation>
    <scope>NUCLEOTIDE SEQUENCE [LARGE SCALE GENOMIC DNA]</scope>
    <source>
        <strain evidence="4">cv. W05</strain>
        <tissue evidence="3">Hypocotyl of etiolated seedlings</tissue>
    </source>
</reference>
<comment type="caution">
    <text evidence="3">The sequence shown here is derived from an EMBL/GenBank/DDBJ whole genome shotgun (WGS) entry which is preliminary data.</text>
</comment>
<dbReference type="SUPFAM" id="SSF51445">
    <property type="entry name" value="(Trans)glycosidases"/>
    <property type="match status" value="2"/>
</dbReference>
<comment type="similarity">
    <text evidence="1">Belongs to the glycosyl hydrolases 36 family.</text>
</comment>
<dbReference type="Proteomes" id="UP000289340">
    <property type="component" value="Chromosome 19"/>
</dbReference>
<dbReference type="PANTHER" id="PTHR31268">
    <property type="match status" value="1"/>
</dbReference>